<accession>A0AAJ0B6K3</accession>
<dbReference type="InterPro" id="IPR010439">
    <property type="entry name" value="MUN_dom"/>
</dbReference>
<dbReference type="InterPro" id="IPR014772">
    <property type="entry name" value="Munc13_dom-2"/>
</dbReference>
<evidence type="ECO:0000313" key="5">
    <source>
        <dbReference type="EMBL" id="KAK1752477.1"/>
    </source>
</evidence>
<dbReference type="PROSITE" id="PS51258">
    <property type="entry name" value="MHD1"/>
    <property type="match status" value="1"/>
</dbReference>
<dbReference type="PROSITE" id="PS50004">
    <property type="entry name" value="C2"/>
    <property type="match status" value="1"/>
</dbReference>
<feature type="region of interest" description="Disordered" evidence="1">
    <location>
        <begin position="1"/>
        <end position="41"/>
    </location>
</feature>
<sequence>MSTSSRSGYNLGRRVGSVQSVQSTQSVRDGSRPNRSVSRVRPAAVSYDEAYSYALRVAFLHYLLQPRKKRKEYTNKPKPLPRAHTSSMGELMKDFMPGGSAGNIKLPHGFRHALDKRMSGVLQGVERLPGYNDAALKRTFAEAYNAFTAKDFQKSIDKDRKVEPLILIFYSNATKAQGRNKPPEDHSWKLLVDRHLAMFVRLLSSTLRDLVGDRDRPELTHRLSTLENKLLNNDQNLSLDGTQEDHSFVEVEIPLSYDVKDMPLVQVVARIFGVTNTRAQSDLDTNLATWTEEAALKDYKAYLFRLSANMAGTLRKRDFDVDEAFEEWKRQETSLLANIFAEILSIRPELKSSTSAADKALPARPQSTYGEDQAYADLGRVLSSSSSGALPSDLSLGSLSLDDSSSIRSVDEPSYVFIPSDPRAVYKVIVQYAMSHDQLHLNPEDSYVPLSEDSLTLLVELAVRWRIPQFSRDTAFVEVSVRKFLDQEIDHEQLYTCLGLVKEPLPDVKKPPAIQMYGVPLSDVEPTRWTLADWAGYQRSLKDLHDALLRDLFTLLLKCYEDKPPSIGVVMALLRNHVLDDPAFSQRPEDADEYAHQLEVGLRQAAAAVYRTYLDRIVPRNQEDWDFGHVVKLGKTVVDRSEKIRKRYAKNPLIMGVSPHRVLVETVFPSFEEDAQEFIKRVMDLAKGRDDDLSVEDGFILYKELVAIRKIHVEVLPGKPFAFHIEGLLDDFVWKWIKNTEVRMIEMVENAIKEDQFQVRSSNPDGIATDEDRHSESIIDTFRIFRQSVDQIFELQWDDDVHHARFMTALARGIAAAIGHYCEVVETQFAREMERQTEQEVAAATKTAQEKFFQYAKDAWNTKERVEPYQFLPESFVKFNNIEYAMHELDKLEKLMNVDGCAEVLRNAEGPRPLVKKPQKFVFTIKIVEAEDLKACDANGSSDPYLVLCDEYQKRLAKTRIIKSNLNPRWDESVDITVSGPLNLIATIWDYDLIGDHDFVGRTSLKLDPVHFSDYLPREFWLDLDTQGRVLFRVSMEGERDDIQFHFGKAFRHLKRTERDMVRKITDKLTAHINASLSREALRSLLNRGIAASVASLWKKRQSTVPALTAAEIEGALQPLFNYFDDNFAIMKKTLTDATMLAVMTRLWKEVLLAIENLLVPPLSDKPSTQKPLTQPELDVVYRWLELLFSFFNAKDHTGEVLGVPADVLKSPKWHELASLNFFYTESTENLIRESERMAAANAQRAQQRAMHSASSSNRLSAPPTFGATFSGAGFGSLGTIRRGKSIMMSRNLGTMRKAKEEKRREAQADPSDDMILRILRMRPEAAGYLKERHRQRERMAATQAAALIVQKSVNQGFGPGPAFGGALYGRNNLPQR</sequence>
<feature type="domain" description="C2" evidence="2">
    <location>
        <begin position="900"/>
        <end position="1022"/>
    </location>
</feature>
<feature type="compositionally biased region" description="Low complexity" evidence="1">
    <location>
        <begin position="12"/>
        <end position="41"/>
    </location>
</feature>
<evidence type="ECO:0000313" key="6">
    <source>
        <dbReference type="Proteomes" id="UP001239445"/>
    </source>
</evidence>
<dbReference type="PANTHER" id="PTHR47263:SF1">
    <property type="entry name" value="C2 DOMAIN PROTEIN (AFU_ORTHOLOGUE AFUA_7G02350)"/>
    <property type="match status" value="1"/>
</dbReference>
<feature type="region of interest" description="Disordered" evidence="1">
    <location>
        <begin position="1243"/>
        <end position="1262"/>
    </location>
</feature>
<dbReference type="InterPro" id="IPR052811">
    <property type="entry name" value="Glucose_resp_signaling"/>
</dbReference>
<dbReference type="CDD" id="cd04043">
    <property type="entry name" value="C2_Munc13_fungal"/>
    <property type="match status" value="1"/>
</dbReference>
<dbReference type="Gene3D" id="2.60.40.150">
    <property type="entry name" value="C2 domain"/>
    <property type="match status" value="1"/>
</dbReference>
<dbReference type="Gene3D" id="1.10.357.50">
    <property type="match status" value="1"/>
</dbReference>
<gene>
    <name evidence="5" type="ORF">QBC47DRAFT_58449</name>
</gene>
<proteinExistence type="predicted"/>
<dbReference type="InterPro" id="IPR014770">
    <property type="entry name" value="Munc13_1"/>
</dbReference>
<feature type="domain" description="MHD1" evidence="3">
    <location>
        <begin position="699"/>
        <end position="825"/>
    </location>
</feature>
<dbReference type="PANTHER" id="PTHR47263">
    <property type="entry name" value="ADENYLATE CYCLASE ACTIVATION PROTEIN GIT1"/>
    <property type="match status" value="1"/>
</dbReference>
<dbReference type="Gene3D" id="1.20.58.1100">
    <property type="match status" value="1"/>
</dbReference>
<dbReference type="InterPro" id="IPR000008">
    <property type="entry name" value="C2_dom"/>
</dbReference>
<dbReference type="PROSITE" id="PS51259">
    <property type="entry name" value="MHD2"/>
    <property type="match status" value="1"/>
</dbReference>
<keyword evidence="6" id="KW-1185">Reference proteome</keyword>
<evidence type="ECO:0000259" key="4">
    <source>
        <dbReference type="PROSITE" id="PS51259"/>
    </source>
</evidence>
<dbReference type="Pfam" id="PF06292">
    <property type="entry name" value="MUN"/>
    <property type="match status" value="1"/>
</dbReference>
<protein>
    <submittedName>
        <fullName evidence="5">Adenylate cyclase activation protein git1</fullName>
    </submittedName>
</protein>
<dbReference type="EMBL" id="MU839839">
    <property type="protein sequence ID" value="KAK1752477.1"/>
    <property type="molecule type" value="Genomic_DNA"/>
</dbReference>
<evidence type="ECO:0000256" key="1">
    <source>
        <dbReference type="SAM" id="MobiDB-lite"/>
    </source>
</evidence>
<dbReference type="InterPro" id="IPR035892">
    <property type="entry name" value="C2_domain_sf"/>
</dbReference>
<evidence type="ECO:0000259" key="3">
    <source>
        <dbReference type="PROSITE" id="PS51258"/>
    </source>
</evidence>
<dbReference type="Pfam" id="PF00168">
    <property type="entry name" value="C2"/>
    <property type="match status" value="1"/>
</dbReference>
<dbReference type="SUPFAM" id="SSF49562">
    <property type="entry name" value="C2 domain (Calcium/lipid-binding domain, CaLB)"/>
    <property type="match status" value="1"/>
</dbReference>
<reference evidence="5" key="1">
    <citation type="submission" date="2023-06" db="EMBL/GenBank/DDBJ databases">
        <title>Genome-scale phylogeny and comparative genomics of the fungal order Sordariales.</title>
        <authorList>
            <consortium name="Lawrence Berkeley National Laboratory"/>
            <person name="Hensen N."/>
            <person name="Bonometti L."/>
            <person name="Westerberg I."/>
            <person name="Brannstrom I.O."/>
            <person name="Guillou S."/>
            <person name="Cros-Aarteil S."/>
            <person name="Calhoun S."/>
            <person name="Haridas S."/>
            <person name="Kuo A."/>
            <person name="Mondo S."/>
            <person name="Pangilinan J."/>
            <person name="Riley R."/>
            <person name="Labutti K."/>
            <person name="Andreopoulos B."/>
            <person name="Lipzen A."/>
            <person name="Chen C."/>
            <person name="Yanf M."/>
            <person name="Daum C."/>
            <person name="Ng V."/>
            <person name="Clum A."/>
            <person name="Steindorff A."/>
            <person name="Ohm R."/>
            <person name="Martin F."/>
            <person name="Silar P."/>
            <person name="Natvig D."/>
            <person name="Lalanne C."/>
            <person name="Gautier V."/>
            <person name="Ament-Velasquez S.L."/>
            <person name="Kruys A."/>
            <person name="Hutchinson M.I."/>
            <person name="Powell A.J."/>
            <person name="Barry K."/>
            <person name="Miller A.N."/>
            <person name="Grigoriev I.V."/>
            <person name="Debuchy R."/>
            <person name="Gladieux P."/>
            <person name="Thoren M.H."/>
            <person name="Johannesson H."/>
        </authorList>
    </citation>
    <scope>NUCLEOTIDE SEQUENCE</scope>
    <source>
        <strain evidence="5">PSN4</strain>
    </source>
</reference>
<organism evidence="5 6">
    <name type="scientific">Echria macrotheca</name>
    <dbReference type="NCBI Taxonomy" id="438768"/>
    <lineage>
        <taxon>Eukaryota</taxon>
        <taxon>Fungi</taxon>
        <taxon>Dikarya</taxon>
        <taxon>Ascomycota</taxon>
        <taxon>Pezizomycotina</taxon>
        <taxon>Sordariomycetes</taxon>
        <taxon>Sordariomycetidae</taxon>
        <taxon>Sordariales</taxon>
        <taxon>Schizotheciaceae</taxon>
        <taxon>Echria</taxon>
    </lineage>
</organism>
<evidence type="ECO:0000259" key="2">
    <source>
        <dbReference type="PROSITE" id="PS50004"/>
    </source>
</evidence>
<comment type="caution">
    <text evidence="5">The sequence shown here is derived from an EMBL/GenBank/DDBJ whole genome shotgun (WGS) entry which is preliminary data.</text>
</comment>
<name>A0AAJ0B6K3_9PEZI</name>
<dbReference type="Proteomes" id="UP001239445">
    <property type="component" value="Unassembled WGS sequence"/>
</dbReference>
<dbReference type="SMART" id="SM00239">
    <property type="entry name" value="C2"/>
    <property type="match status" value="1"/>
</dbReference>
<feature type="domain" description="MHD2" evidence="4">
    <location>
        <begin position="1114"/>
        <end position="1235"/>
    </location>
</feature>